<dbReference type="GO" id="GO:0003677">
    <property type="term" value="F:DNA binding"/>
    <property type="evidence" value="ECO:0007669"/>
    <property type="project" value="UniProtKB-KW"/>
</dbReference>
<dbReference type="EMBL" id="NFKP01000008">
    <property type="protein sequence ID" value="OUP69605.1"/>
    <property type="molecule type" value="Genomic_DNA"/>
</dbReference>
<dbReference type="CDD" id="cd07377">
    <property type="entry name" value="WHTH_GntR"/>
    <property type="match status" value="1"/>
</dbReference>
<evidence type="ECO:0000313" key="7">
    <source>
        <dbReference type="Proteomes" id="UP000196386"/>
    </source>
</evidence>
<dbReference type="SMART" id="SM00895">
    <property type="entry name" value="FCD"/>
    <property type="match status" value="1"/>
</dbReference>
<reference evidence="7" key="1">
    <citation type="submission" date="2017-04" db="EMBL/GenBank/DDBJ databases">
        <title>Function of individual gut microbiota members based on whole genome sequencing of pure cultures obtained from chicken caecum.</title>
        <authorList>
            <person name="Medvecky M."/>
            <person name="Cejkova D."/>
            <person name="Polansky O."/>
            <person name="Karasova D."/>
            <person name="Kubasova T."/>
            <person name="Cizek A."/>
            <person name="Rychlik I."/>
        </authorList>
    </citation>
    <scope>NUCLEOTIDE SEQUENCE [LARGE SCALE GENOMIC DNA]</scope>
    <source>
        <strain evidence="7">An175</strain>
    </source>
</reference>
<dbReference type="Pfam" id="PF07729">
    <property type="entry name" value="FCD"/>
    <property type="match status" value="1"/>
</dbReference>
<evidence type="ECO:0000313" key="8">
    <source>
        <dbReference type="Proteomes" id="UP000260828"/>
    </source>
</evidence>
<sequence>MQTRHLRRNGEWDSMIEQEHQPVTLSVYNELKNKIVSLELMPGQILMVQQLSKDFGISRTPVREAVVRLRDDGLVEESDGRKFRVSEITWRMIDDIYETRQALEGLVVSRLAESLVPEQIERLDSLLGQMRQAVGQGDLARYFELDDEFHGALLRIHGNRVILSCIGRIKDQQQRIRFLTEGARDRTEESLAEHERILQCLHAHDGAGASEQMRLHLQLAREDTKNLLMTRYPRPMVKD</sequence>
<dbReference type="InterPro" id="IPR036388">
    <property type="entry name" value="WH-like_DNA-bd_sf"/>
</dbReference>
<reference evidence="5" key="2">
    <citation type="journal article" date="2018" name="BMC Genomics">
        <title>Whole genome sequencing and function prediction of 133 gut anaerobes isolated from chicken caecum in pure cultures.</title>
        <authorList>
            <person name="Medvecky M."/>
            <person name="Cejkova D."/>
            <person name="Polansky O."/>
            <person name="Karasova D."/>
            <person name="Kubasova T."/>
            <person name="Cizek A."/>
            <person name="Rychlik I."/>
        </authorList>
    </citation>
    <scope>NUCLEOTIDE SEQUENCE</scope>
    <source>
        <strain evidence="5">An175</strain>
    </source>
</reference>
<proteinExistence type="predicted"/>
<dbReference type="OrthoDB" id="368823at2"/>
<dbReference type="InterPro" id="IPR036390">
    <property type="entry name" value="WH_DNA-bd_sf"/>
</dbReference>
<dbReference type="GO" id="GO:0003700">
    <property type="term" value="F:DNA-binding transcription factor activity"/>
    <property type="evidence" value="ECO:0007669"/>
    <property type="project" value="InterPro"/>
</dbReference>
<dbReference type="EMBL" id="QVME01000004">
    <property type="protein sequence ID" value="RGE67748.1"/>
    <property type="molecule type" value="Genomic_DNA"/>
</dbReference>
<dbReference type="Proteomes" id="UP000260828">
    <property type="component" value="Unassembled WGS sequence"/>
</dbReference>
<keyword evidence="3" id="KW-0804">Transcription</keyword>
<dbReference type="PANTHER" id="PTHR43537">
    <property type="entry name" value="TRANSCRIPTIONAL REGULATOR, GNTR FAMILY"/>
    <property type="match status" value="1"/>
</dbReference>
<accession>A0A1Y4EC57</accession>
<evidence type="ECO:0000256" key="3">
    <source>
        <dbReference type="ARBA" id="ARBA00023163"/>
    </source>
</evidence>
<evidence type="ECO:0000256" key="2">
    <source>
        <dbReference type="ARBA" id="ARBA00023125"/>
    </source>
</evidence>
<organism evidence="5 7">
    <name type="scientific">Anaerotruncus colihominis</name>
    <dbReference type="NCBI Taxonomy" id="169435"/>
    <lineage>
        <taxon>Bacteria</taxon>
        <taxon>Bacillati</taxon>
        <taxon>Bacillota</taxon>
        <taxon>Clostridia</taxon>
        <taxon>Eubacteriales</taxon>
        <taxon>Oscillospiraceae</taxon>
        <taxon>Anaerotruncus</taxon>
    </lineage>
</organism>
<protein>
    <submittedName>
        <fullName evidence="5">GntR family transcriptional regulator</fullName>
    </submittedName>
</protein>
<evidence type="ECO:0000256" key="1">
    <source>
        <dbReference type="ARBA" id="ARBA00023015"/>
    </source>
</evidence>
<dbReference type="InterPro" id="IPR000524">
    <property type="entry name" value="Tscrpt_reg_HTH_GntR"/>
</dbReference>
<evidence type="ECO:0000313" key="6">
    <source>
        <dbReference type="EMBL" id="RGE67748.1"/>
    </source>
</evidence>
<dbReference type="PROSITE" id="PS50949">
    <property type="entry name" value="HTH_GNTR"/>
    <property type="match status" value="1"/>
</dbReference>
<dbReference type="Gene3D" id="1.10.10.10">
    <property type="entry name" value="Winged helix-like DNA-binding domain superfamily/Winged helix DNA-binding domain"/>
    <property type="match status" value="1"/>
</dbReference>
<dbReference type="InterPro" id="IPR008920">
    <property type="entry name" value="TF_FadR/GntR_C"/>
</dbReference>
<evidence type="ECO:0000313" key="5">
    <source>
        <dbReference type="EMBL" id="OUP69605.1"/>
    </source>
</evidence>
<reference evidence="6 8" key="3">
    <citation type="submission" date="2018-08" db="EMBL/GenBank/DDBJ databases">
        <title>A genome reference for cultivated species of the human gut microbiota.</title>
        <authorList>
            <person name="Zou Y."/>
            <person name="Xue W."/>
            <person name="Luo G."/>
        </authorList>
    </citation>
    <scope>NUCLEOTIDE SEQUENCE [LARGE SCALE GENOMIC DNA]</scope>
    <source>
        <strain evidence="6 8">TF05-12AC</strain>
    </source>
</reference>
<evidence type="ECO:0000259" key="4">
    <source>
        <dbReference type="PROSITE" id="PS50949"/>
    </source>
</evidence>
<dbReference type="PANTHER" id="PTHR43537:SF51">
    <property type="entry name" value="HTH-TYPE TRANSCRIPTIONAL REGULATOR LGOR-RELATED"/>
    <property type="match status" value="1"/>
</dbReference>
<keyword evidence="1" id="KW-0805">Transcription regulation</keyword>
<dbReference type="SUPFAM" id="SSF48008">
    <property type="entry name" value="GntR ligand-binding domain-like"/>
    <property type="match status" value="1"/>
</dbReference>
<keyword evidence="2" id="KW-0238">DNA-binding</keyword>
<gene>
    <name evidence="5" type="ORF">B5F11_08130</name>
    <name evidence="6" type="ORF">DXC40_09700</name>
</gene>
<dbReference type="Gene3D" id="1.20.120.530">
    <property type="entry name" value="GntR ligand-binding domain-like"/>
    <property type="match status" value="1"/>
</dbReference>
<dbReference type="Pfam" id="PF00392">
    <property type="entry name" value="GntR"/>
    <property type="match status" value="1"/>
</dbReference>
<dbReference type="Proteomes" id="UP000196386">
    <property type="component" value="Unassembled WGS sequence"/>
</dbReference>
<name>A0A1Y4EC57_9FIRM</name>
<dbReference type="AlphaFoldDB" id="A0A1Y4EC57"/>
<comment type="caution">
    <text evidence="5">The sequence shown here is derived from an EMBL/GenBank/DDBJ whole genome shotgun (WGS) entry which is preliminary data.</text>
</comment>
<dbReference type="InterPro" id="IPR011711">
    <property type="entry name" value="GntR_C"/>
</dbReference>
<feature type="domain" description="HTH gntR-type" evidence="4">
    <location>
        <begin position="21"/>
        <end position="88"/>
    </location>
</feature>
<dbReference type="SUPFAM" id="SSF46785">
    <property type="entry name" value="Winged helix' DNA-binding domain"/>
    <property type="match status" value="1"/>
</dbReference>
<dbReference type="SMART" id="SM00345">
    <property type="entry name" value="HTH_GNTR"/>
    <property type="match status" value="1"/>
</dbReference>